<name>D2VXV5_NAEGR</name>
<keyword evidence="3" id="KW-0175">Coiled coil</keyword>
<dbReference type="GO" id="GO:0003950">
    <property type="term" value="F:NAD+ poly-ADP-ribosyltransferase activity"/>
    <property type="evidence" value="ECO:0007669"/>
    <property type="project" value="UniProtKB-UniRule"/>
</dbReference>
<keyword evidence="2" id="KW-0328">Glycosyltransferase</keyword>
<evidence type="ECO:0000256" key="3">
    <source>
        <dbReference type="SAM" id="Coils"/>
    </source>
</evidence>
<dbReference type="RefSeq" id="XP_002671099.1">
    <property type="nucleotide sequence ID" value="XM_002671053.1"/>
</dbReference>
<keyword evidence="2" id="KW-0520">NAD</keyword>
<evidence type="ECO:0000313" key="5">
    <source>
        <dbReference type="EMBL" id="EFC38355.1"/>
    </source>
</evidence>
<organism evidence="6">
    <name type="scientific">Naegleria gruberi</name>
    <name type="common">Amoeba</name>
    <dbReference type="NCBI Taxonomy" id="5762"/>
    <lineage>
        <taxon>Eukaryota</taxon>
        <taxon>Discoba</taxon>
        <taxon>Heterolobosea</taxon>
        <taxon>Tetramitia</taxon>
        <taxon>Eutetramitia</taxon>
        <taxon>Vahlkampfiidae</taxon>
        <taxon>Naegleria</taxon>
    </lineage>
</organism>
<dbReference type="InterPro" id="IPR051712">
    <property type="entry name" value="ARTD-AVP"/>
</dbReference>
<accession>D2VXV5</accession>
<dbReference type="SUPFAM" id="SSF56399">
    <property type="entry name" value="ADP-ribosylation"/>
    <property type="match status" value="1"/>
</dbReference>
<dbReference type="InterPro" id="IPR012317">
    <property type="entry name" value="Poly(ADP-ribose)pol_cat_dom"/>
</dbReference>
<dbReference type="GO" id="GO:1990404">
    <property type="term" value="F:NAD+-protein mono-ADP-ribosyltransferase activity"/>
    <property type="evidence" value="ECO:0007669"/>
    <property type="project" value="TreeGrafter"/>
</dbReference>
<gene>
    <name evidence="5" type="ORF">NAEGRDRAFT_73890</name>
</gene>
<keyword evidence="2" id="KW-0808">Transferase</keyword>
<sequence>MAGDFRKAFYAAEKGKIDEFNNYFNEQDVNKSQRGVTMLYIACQNGHLEIVKLLLSCKTIDVNLSTTYYTFMTPLYIACHYGHLEIVKELLQHPNIEIDSELSVNGINIQTIKSDMEKEQQILQEQIEQKKLKQLEMERLERKRITKLEMERIEKERLLKIERERKEFEKKQPFIITSETLSKLCSLNQQVDNNRRKVEKQFESIQSFSSSIQIEKEFQDEYLRICDNLNNCCNLIEKLTSNNYNIENNEHLSTINNLMNNIRTILEFINNQKYLFKLQSYSEVLNEKLELFNEFNSQFIKQELFDNIEMSEQSIKNIKKKEKKQFSNSKSKKSEEISKKLQNLKQKEIEIEKMEKEIKESKSKQLTISLPSYWKRNTFQTYSKRYYIIDVTQYLKDTMQEIMNVSCNSATLGSGRDQLLRINYSKLIVSSVSRIENSTLFTSFKSRMNHLISYQDSINSLQVQTENISKTSKTFEWMKTIGLNSNMNEKYLWHGTKPEFVNTIAEHGFDERVANLNGLFGAGIYFAEYCSKSDQYCTPDHSNEYTLLLCRVVMGRQIHFTKQVMNNQRRPPEISGSNNRVYDSVIGQSNTSTNSYREFIVYDKCQCYPEFIIKYKRQ</sequence>
<evidence type="ECO:0000313" key="6">
    <source>
        <dbReference type="Proteomes" id="UP000006671"/>
    </source>
</evidence>
<evidence type="ECO:0000259" key="4">
    <source>
        <dbReference type="PROSITE" id="PS51059"/>
    </source>
</evidence>
<dbReference type="EMBL" id="GG738908">
    <property type="protein sequence ID" value="EFC38355.1"/>
    <property type="molecule type" value="Genomic_DNA"/>
</dbReference>
<evidence type="ECO:0000256" key="2">
    <source>
        <dbReference type="RuleBase" id="RU362114"/>
    </source>
</evidence>
<dbReference type="GO" id="GO:0005634">
    <property type="term" value="C:nucleus"/>
    <property type="evidence" value="ECO:0007669"/>
    <property type="project" value="TreeGrafter"/>
</dbReference>
<dbReference type="Pfam" id="PF00644">
    <property type="entry name" value="PARP"/>
    <property type="match status" value="1"/>
</dbReference>
<dbReference type="VEuPathDB" id="AmoebaDB:NAEGRDRAFT_73890"/>
<dbReference type="AlphaFoldDB" id="D2VXV5"/>
<dbReference type="SMART" id="SM00248">
    <property type="entry name" value="ANK"/>
    <property type="match status" value="2"/>
</dbReference>
<proteinExistence type="predicted"/>
<protein>
    <recommendedName>
        <fullName evidence="2">Poly [ADP-ribose] polymerase</fullName>
        <shortName evidence="2">PARP</shortName>
        <ecNumber evidence="2">2.4.2.-</ecNumber>
    </recommendedName>
</protein>
<dbReference type="OrthoDB" id="411019at2759"/>
<dbReference type="KEGG" id="ngr:NAEGRDRAFT_73890"/>
<dbReference type="PANTHER" id="PTHR45740">
    <property type="entry name" value="POLY [ADP-RIBOSE] POLYMERASE"/>
    <property type="match status" value="1"/>
</dbReference>
<dbReference type="PANTHER" id="PTHR45740:SF2">
    <property type="entry name" value="POLY [ADP-RIBOSE] POLYMERASE"/>
    <property type="match status" value="1"/>
</dbReference>
<feature type="repeat" description="ANK" evidence="1">
    <location>
        <begin position="34"/>
        <end position="56"/>
    </location>
</feature>
<keyword evidence="1" id="KW-0040">ANK repeat</keyword>
<dbReference type="Pfam" id="PF12796">
    <property type="entry name" value="Ank_2"/>
    <property type="match status" value="1"/>
</dbReference>
<dbReference type="InParanoid" id="D2VXV5"/>
<evidence type="ECO:0000256" key="1">
    <source>
        <dbReference type="PROSITE-ProRule" id="PRU00023"/>
    </source>
</evidence>
<dbReference type="STRING" id="5762.D2VXV5"/>
<dbReference type="InterPro" id="IPR036770">
    <property type="entry name" value="Ankyrin_rpt-contain_sf"/>
</dbReference>
<dbReference type="Gene3D" id="1.25.40.20">
    <property type="entry name" value="Ankyrin repeat-containing domain"/>
    <property type="match status" value="1"/>
</dbReference>
<feature type="coiled-coil region" evidence="3">
    <location>
        <begin position="301"/>
        <end position="364"/>
    </location>
</feature>
<dbReference type="PROSITE" id="PS50088">
    <property type="entry name" value="ANK_REPEAT"/>
    <property type="match status" value="1"/>
</dbReference>
<dbReference type="SUPFAM" id="SSF48403">
    <property type="entry name" value="Ankyrin repeat"/>
    <property type="match status" value="1"/>
</dbReference>
<dbReference type="eggNOG" id="KOG4177">
    <property type="taxonomic scope" value="Eukaryota"/>
</dbReference>
<keyword evidence="6" id="KW-1185">Reference proteome</keyword>
<dbReference type="Proteomes" id="UP000006671">
    <property type="component" value="Unassembled WGS sequence"/>
</dbReference>
<dbReference type="Gene3D" id="3.90.228.10">
    <property type="match status" value="1"/>
</dbReference>
<feature type="coiled-coil region" evidence="3">
    <location>
        <begin position="109"/>
        <end position="171"/>
    </location>
</feature>
<dbReference type="PROSITE" id="PS51059">
    <property type="entry name" value="PARP_CATALYTIC"/>
    <property type="match status" value="1"/>
</dbReference>
<dbReference type="GeneID" id="8858239"/>
<dbReference type="InterPro" id="IPR002110">
    <property type="entry name" value="Ankyrin_rpt"/>
</dbReference>
<dbReference type="EC" id="2.4.2.-" evidence="2"/>
<dbReference type="PROSITE" id="PS50297">
    <property type="entry name" value="ANK_REP_REGION"/>
    <property type="match status" value="1"/>
</dbReference>
<reference evidence="5 6" key="1">
    <citation type="journal article" date="2010" name="Cell">
        <title>The genome of Naegleria gruberi illuminates early eukaryotic versatility.</title>
        <authorList>
            <person name="Fritz-Laylin L.K."/>
            <person name="Prochnik S.E."/>
            <person name="Ginger M.L."/>
            <person name="Dacks J.B."/>
            <person name="Carpenter M.L."/>
            <person name="Field M.C."/>
            <person name="Kuo A."/>
            <person name="Paredez A."/>
            <person name="Chapman J."/>
            <person name="Pham J."/>
            <person name="Shu S."/>
            <person name="Neupane R."/>
            <person name="Cipriano M."/>
            <person name="Mancuso J."/>
            <person name="Tu H."/>
            <person name="Salamov A."/>
            <person name="Lindquist E."/>
            <person name="Shapiro H."/>
            <person name="Lucas S."/>
            <person name="Grigoriev I.V."/>
            <person name="Cande W.Z."/>
            <person name="Fulton C."/>
            <person name="Rokhsar D.S."/>
            <person name="Dawson S.C."/>
        </authorList>
    </citation>
    <scope>NUCLEOTIDE SEQUENCE [LARGE SCALE GENOMIC DNA]</scope>
    <source>
        <strain evidence="5 6">NEG-M</strain>
    </source>
</reference>
<feature type="domain" description="PARP catalytic" evidence="4">
    <location>
        <begin position="418"/>
        <end position="618"/>
    </location>
</feature>